<comment type="function">
    <text evidence="1">One of the essential components for the initiation of protein synthesis. Stabilizes the binding of IF-2 and IF-3 on the 30S subunit to which N-formylmethionyl-tRNA(fMet) subsequently binds. Helps modulate mRNA selection, yielding the 30S pre-initiation complex (PIC). Upon addition of the 50S ribosomal subunit IF-1, IF-2 and IF-3 are released leaving the mature 70S translation initiation complex.</text>
</comment>
<accession>A0A346Q6S2</accession>
<dbReference type="AlphaFoldDB" id="A0A346Q6S2"/>
<dbReference type="SUPFAM" id="SSF50249">
    <property type="entry name" value="Nucleic acid-binding proteins"/>
    <property type="match status" value="1"/>
</dbReference>
<keyword evidence="10" id="KW-0150">Chloroplast</keyword>
<evidence type="ECO:0000313" key="10">
    <source>
        <dbReference type="EMBL" id="AXR88807.1"/>
    </source>
</evidence>
<evidence type="ECO:0000313" key="8">
    <source>
        <dbReference type="EMBL" id="AXR88635.1"/>
    </source>
</evidence>
<dbReference type="PANTHER" id="PTHR33370:SF1">
    <property type="entry name" value="TRANSLATION INITIATION FACTOR IF-1, CHLOROPLASTIC"/>
    <property type="match status" value="1"/>
</dbReference>
<dbReference type="PROSITE" id="PS50832">
    <property type="entry name" value="S1_IF1_TYPE"/>
    <property type="match status" value="1"/>
</dbReference>
<gene>
    <name evidence="10" type="primary">infA</name>
</gene>
<organism evidence="10">
    <name type="scientific">Primula chionantha subsp. sinopurpurea</name>
    <dbReference type="NCBI Taxonomy" id="887034"/>
    <lineage>
        <taxon>Eukaryota</taxon>
        <taxon>Viridiplantae</taxon>
        <taxon>Streptophyta</taxon>
        <taxon>Embryophyta</taxon>
        <taxon>Tracheophyta</taxon>
        <taxon>Spermatophyta</taxon>
        <taxon>Magnoliopsida</taxon>
        <taxon>eudicotyledons</taxon>
        <taxon>Gunneridae</taxon>
        <taxon>Pentapetalae</taxon>
        <taxon>asterids</taxon>
        <taxon>Ericales</taxon>
        <taxon>Primulaceae</taxon>
        <taxon>Primula</taxon>
    </lineage>
</organism>
<dbReference type="GO" id="GO:0043022">
    <property type="term" value="F:ribosome binding"/>
    <property type="evidence" value="ECO:0007669"/>
    <property type="project" value="TreeGrafter"/>
</dbReference>
<dbReference type="Pfam" id="PF01176">
    <property type="entry name" value="eIF-1a"/>
    <property type="match status" value="1"/>
</dbReference>
<evidence type="ECO:0000313" key="11">
    <source>
        <dbReference type="EMBL" id="AXR88893.1"/>
    </source>
</evidence>
<evidence type="ECO:0000256" key="1">
    <source>
        <dbReference type="ARBA" id="ARBA00003935"/>
    </source>
</evidence>
<dbReference type="InterPro" id="IPR004368">
    <property type="entry name" value="TIF_IF1"/>
</dbReference>
<proteinExistence type="inferred from homology"/>
<protein>
    <submittedName>
        <fullName evidence="10">Translation initiation factor 1</fullName>
    </submittedName>
</protein>
<evidence type="ECO:0000256" key="6">
    <source>
        <dbReference type="PROSITE-ProRule" id="PRU00181"/>
    </source>
</evidence>
<dbReference type="GO" id="GO:0005829">
    <property type="term" value="C:cytosol"/>
    <property type="evidence" value="ECO:0007669"/>
    <property type="project" value="TreeGrafter"/>
</dbReference>
<sequence>MVILLISALDPKLSICCEKKNAEYRILFLLHYAMFRAPLDNEDLNLGYISGKIRHSFIQILPGDRVKIKVRHSDSTRGRIIYQLPNKDSRDSVVFLFQL</sequence>
<comment type="similarity">
    <text evidence="2">Belongs to the IF-1 family.</text>
</comment>
<name>A0A346Q6S2_9ERIC</name>
<evidence type="ECO:0000256" key="3">
    <source>
        <dbReference type="ARBA" id="ARBA00011599"/>
    </source>
</evidence>
<dbReference type="PANTHER" id="PTHR33370">
    <property type="entry name" value="TRANSLATION INITIATION FACTOR IF-1, CHLOROPLASTIC"/>
    <property type="match status" value="1"/>
</dbReference>
<evidence type="ECO:0000256" key="5">
    <source>
        <dbReference type="ARBA" id="ARBA00022917"/>
    </source>
</evidence>
<feature type="domain" description="S1-like" evidence="7">
    <location>
        <begin position="26"/>
        <end position="85"/>
    </location>
</feature>
<keyword evidence="4 6" id="KW-0396">Initiation factor</keyword>
<dbReference type="Gene3D" id="2.40.50.140">
    <property type="entry name" value="Nucleic acid-binding proteins"/>
    <property type="match status" value="1"/>
</dbReference>
<keyword evidence="5 6" id="KW-0648">Protein biosynthesis</keyword>
<dbReference type="EMBL" id="MH394359">
    <property type="protein sequence ID" value="AXR88893.1"/>
    <property type="molecule type" value="Genomic_DNA"/>
</dbReference>
<evidence type="ECO:0000256" key="4">
    <source>
        <dbReference type="ARBA" id="ARBA00022540"/>
    </source>
</evidence>
<dbReference type="InterPro" id="IPR012340">
    <property type="entry name" value="NA-bd_OB-fold"/>
</dbReference>
<dbReference type="GO" id="GO:0003723">
    <property type="term" value="F:RNA binding"/>
    <property type="evidence" value="ECO:0007669"/>
    <property type="project" value="InterPro"/>
</dbReference>
<evidence type="ECO:0000256" key="2">
    <source>
        <dbReference type="ARBA" id="ARBA00010939"/>
    </source>
</evidence>
<evidence type="ECO:0000313" key="9">
    <source>
        <dbReference type="EMBL" id="AXR88721.1"/>
    </source>
</evidence>
<comment type="subunit">
    <text evidence="3">Component of the 30S ribosomal translation pre-initiation complex which assembles on the 30S ribosome in the order IF-2 and IF-3, IF-1 and N-formylmethionyl-tRNA(fMet); mRNA recruitment can occur at any time during PIC assembly.</text>
</comment>
<dbReference type="EMBL" id="MH394358">
    <property type="protein sequence ID" value="AXR88807.1"/>
    <property type="molecule type" value="Genomic_DNA"/>
</dbReference>
<keyword evidence="10" id="KW-0934">Plastid</keyword>
<evidence type="ECO:0000259" key="7">
    <source>
        <dbReference type="PROSITE" id="PS50832"/>
    </source>
</evidence>
<dbReference type="InterPro" id="IPR006196">
    <property type="entry name" value="RNA-binding_domain_S1_IF1"/>
</dbReference>
<dbReference type="GO" id="GO:0003743">
    <property type="term" value="F:translation initiation factor activity"/>
    <property type="evidence" value="ECO:0007669"/>
    <property type="project" value="UniProtKB-UniRule"/>
</dbReference>
<reference evidence="10" key="1">
    <citation type="journal article" date="2018" name="Plant Methods">
        <title>Genome skimming herbarium specimens for DNA barcoding and phylogenomics.</title>
        <authorList>
            <person name="Zeng C.X."/>
            <person name="Hollingsworth P.M."/>
            <person name="Yang J."/>
            <person name="He Z.S."/>
            <person name="Zhang Z.R."/>
            <person name="Li D.Z."/>
            <person name="Yang J.B."/>
        </authorList>
    </citation>
    <scope>NUCLEOTIDE SEQUENCE</scope>
    <source>
        <strain evidence="8">18A</strain>
        <strain evidence="9">18B</strain>
        <strain evidence="10">18D</strain>
        <strain evidence="11">18E</strain>
    </source>
</reference>
<geneLocation type="chloroplast" evidence="10"/>
<dbReference type="NCBIfam" id="TIGR00008">
    <property type="entry name" value="infA"/>
    <property type="match status" value="1"/>
</dbReference>
<dbReference type="EMBL" id="MH394356">
    <property type="protein sequence ID" value="AXR88635.1"/>
    <property type="molecule type" value="Genomic_DNA"/>
</dbReference>
<dbReference type="EMBL" id="MH394357">
    <property type="protein sequence ID" value="AXR88721.1"/>
    <property type="molecule type" value="Genomic_DNA"/>
</dbReference>